<organism evidence="3 4">
    <name type="scientific">Mycolicibacterium phlei DSM 43239 = CCUG 21000</name>
    <dbReference type="NCBI Taxonomy" id="1226750"/>
    <lineage>
        <taxon>Bacteria</taxon>
        <taxon>Bacillati</taxon>
        <taxon>Actinomycetota</taxon>
        <taxon>Actinomycetes</taxon>
        <taxon>Mycobacteriales</taxon>
        <taxon>Mycobacteriaceae</taxon>
        <taxon>Mycolicibacterium</taxon>
    </lineage>
</organism>
<dbReference type="GeneID" id="74301232"/>
<dbReference type="CDD" id="cd00085">
    <property type="entry name" value="HNHc"/>
    <property type="match status" value="1"/>
</dbReference>
<dbReference type="InterPro" id="IPR003615">
    <property type="entry name" value="HNH_nuc"/>
</dbReference>
<protein>
    <recommendedName>
        <fullName evidence="2">HNH nuclease domain-containing protein</fullName>
    </recommendedName>
</protein>
<dbReference type="EMBL" id="ANBP01000034">
    <property type="protein sequence ID" value="KAB7753493.1"/>
    <property type="molecule type" value="Genomic_DNA"/>
</dbReference>
<dbReference type="InterPro" id="IPR003870">
    <property type="entry name" value="DUF222"/>
</dbReference>
<feature type="domain" description="HNH nuclease" evidence="2">
    <location>
        <begin position="311"/>
        <end position="362"/>
    </location>
</feature>
<dbReference type="Proteomes" id="UP000325690">
    <property type="component" value="Unassembled WGS sequence"/>
</dbReference>
<dbReference type="AlphaFoldDB" id="A0A5N5UV79"/>
<evidence type="ECO:0000256" key="1">
    <source>
        <dbReference type="SAM" id="MobiDB-lite"/>
    </source>
</evidence>
<dbReference type="Pfam" id="PF02720">
    <property type="entry name" value="DUF222"/>
    <property type="match status" value="1"/>
</dbReference>
<proteinExistence type="predicted"/>
<feature type="region of interest" description="Disordered" evidence="1">
    <location>
        <begin position="432"/>
        <end position="476"/>
    </location>
</feature>
<sequence>MFDDPRSAELITVMGEEAREEAAAKGRRLAAVAELYELRKLQYLDAGFTHTDVSVAVAAEVGAAHNISHARAHSLVHTAVDLHRRLPQVMAAMRRGAIDYRIVATINTRTQNVDDHYLELLDHALAARAEKWMKLSDKQLIDRIDMIVADLDPQAVRVPRHVDDNRHLHVEPANEPGIALISGAVHATDGAALHAALDALADTVCAHDPRTKAQRRADALGPLARGQATLRCECRRHDCPATAAKAAAGAAVISVLAEQATLDGTSNKPGYLPGFGVLPAESVRQLAEHAVCKPLTTPDTKPEKNYRPSTALRTYVQWRDLTCRWPGCDKPAQGCDIDHTTPWPAGPTHPSNTKPYCRTHHIVKTFLTGRGGWSERQHPDGTLELRAPTGHLYIHQPHGAAMFPALAQETGDLNIKAAPQPDVRDRIALMPPRKRSYDDEKRKRIRTERRQRAQLTTKQQHQHQAKLATNDKPPPF</sequence>
<gene>
    <name evidence="3" type="ORF">MPHL21000_19885</name>
</gene>
<evidence type="ECO:0000313" key="4">
    <source>
        <dbReference type="Proteomes" id="UP000325690"/>
    </source>
</evidence>
<name>A0A5N5UV79_MYCPH</name>
<evidence type="ECO:0000259" key="2">
    <source>
        <dbReference type="SMART" id="SM00507"/>
    </source>
</evidence>
<reference evidence="3 4" key="1">
    <citation type="submission" date="2012-10" db="EMBL/GenBank/DDBJ databases">
        <title>The draft sequence of the Mycobacterium pheli genome.</title>
        <authorList>
            <person name="Pettersson B.M.F."/>
            <person name="Das S."/>
            <person name="Dasgupta S."/>
            <person name="Bhattacharya A."/>
            <person name="Kirsebom L.A."/>
        </authorList>
    </citation>
    <scope>NUCLEOTIDE SEQUENCE [LARGE SCALE GENOMIC DNA]</scope>
    <source>
        <strain evidence="3 4">CCUG 21000</strain>
    </source>
</reference>
<comment type="caution">
    <text evidence="3">The sequence shown here is derived from an EMBL/GenBank/DDBJ whole genome shotgun (WGS) entry which is preliminary data.</text>
</comment>
<dbReference type="SMART" id="SM00507">
    <property type="entry name" value="HNHc"/>
    <property type="match status" value="1"/>
</dbReference>
<keyword evidence="4" id="KW-1185">Reference proteome</keyword>
<dbReference type="RefSeq" id="WP_061482078.1">
    <property type="nucleotide sequence ID" value="NZ_ANBO01000034.1"/>
</dbReference>
<accession>A0A5N5UV79</accession>
<evidence type="ECO:0000313" key="3">
    <source>
        <dbReference type="EMBL" id="KAB7753493.1"/>
    </source>
</evidence>